<dbReference type="RefSeq" id="WP_131308511.1">
    <property type="nucleotide sequence ID" value="NZ_SJFN01000011.1"/>
</dbReference>
<protein>
    <recommendedName>
        <fullName evidence="2">ATPase dynein-related AAA domain-containing protein</fullName>
    </recommendedName>
</protein>
<dbReference type="GO" id="GO:0005524">
    <property type="term" value="F:ATP binding"/>
    <property type="evidence" value="ECO:0007669"/>
    <property type="project" value="InterPro"/>
</dbReference>
<sequence>MIAMFSANPSLMIFTVLVAMALALTTVFLAYRWEVQRARLPEATRYDGLTERNRELATQIEQKEDELRILDQKITDRDRLVGELAALEERLHAVKAEYESLSDARQQIDDVKRQAAEAAGEFAEASANRDAIRAECDDLKDRRTQLTHEIADLEARVEQLRKEAEKVHGVDKEVLDALRREIETTQATKAALDTEVAELRAARGALVAERGMAEETLAEAGRLQSTLDDLRKQVEAQRRAVEEIAARRAALSAEAERIERLVARKAALDAEVESLERRRVEAETAPDKAPADLTAMLEELKRRPSFLDVPSGSPALVHKEPQTEESALYDVSRALEEQKLAYDDRTLRAFHTALKINDNAQMTVLAGVSGTGKSLLPRRYSEAMGLHFLQLAVEPRWDSPQDLLGFYNYIEKRYRATELARALVHMDPRNTSTLCDTPQKDRVLVVLLDEMNLARVEYYFSEFLSRLEVRPRRGDTKGAHKDAELVLDIGSVGAKPIRLYPSHNVLFVGTMNDDESTQSLSDKVLDRSNVMQFSAPEAFAKPADDAKAVRMTGYRDLHSWQSWIRPISHLDREGLRPKVDDVINKLAVIMQGCGRPFGHRLNEATLAYVANYPLRVAGQVEEPLVDQIEFRILPKLRGLQIDNHHEVFDELQSLIRTQLNDPAFAAKIGEYVARQEGQSNQFSWRGISRKG</sequence>
<name>A0A4Q9VR98_9HYPH</name>
<dbReference type="Gene3D" id="3.40.50.300">
    <property type="entry name" value="P-loop containing nucleotide triphosphate hydrolases"/>
    <property type="match status" value="1"/>
</dbReference>
<evidence type="ECO:0000313" key="4">
    <source>
        <dbReference type="Proteomes" id="UP000292781"/>
    </source>
</evidence>
<gene>
    <name evidence="3" type="ORF">EYW49_09005</name>
</gene>
<dbReference type="PANTHER" id="PTHR23159">
    <property type="entry name" value="CENTROSOMAL PROTEIN 2"/>
    <property type="match status" value="1"/>
</dbReference>
<dbReference type="InterPro" id="IPR027417">
    <property type="entry name" value="P-loop_NTPase"/>
</dbReference>
<dbReference type="InterPro" id="IPR011704">
    <property type="entry name" value="ATPase_dyneun-rel_AAA"/>
</dbReference>
<evidence type="ECO:0000259" key="2">
    <source>
        <dbReference type="Pfam" id="PF07728"/>
    </source>
</evidence>
<feature type="domain" description="ATPase dynein-related AAA" evidence="2">
    <location>
        <begin position="364"/>
        <end position="527"/>
    </location>
</feature>
<evidence type="ECO:0000313" key="3">
    <source>
        <dbReference type="EMBL" id="TBW38399.1"/>
    </source>
</evidence>
<organism evidence="3 4">
    <name type="scientific">Siculibacillus lacustris</name>
    <dbReference type="NCBI Taxonomy" id="1549641"/>
    <lineage>
        <taxon>Bacteria</taxon>
        <taxon>Pseudomonadati</taxon>
        <taxon>Pseudomonadota</taxon>
        <taxon>Alphaproteobacteria</taxon>
        <taxon>Hyphomicrobiales</taxon>
        <taxon>Ancalomicrobiaceae</taxon>
        <taxon>Siculibacillus</taxon>
    </lineage>
</organism>
<evidence type="ECO:0000256" key="1">
    <source>
        <dbReference type="SAM" id="Coils"/>
    </source>
</evidence>
<dbReference type="SUPFAM" id="SSF52540">
    <property type="entry name" value="P-loop containing nucleoside triphosphate hydrolases"/>
    <property type="match status" value="1"/>
</dbReference>
<dbReference type="PANTHER" id="PTHR23159:SF31">
    <property type="entry name" value="CENTROSOME-ASSOCIATED PROTEIN CEP250 ISOFORM X1"/>
    <property type="match status" value="1"/>
</dbReference>
<reference evidence="3 4" key="1">
    <citation type="submission" date="2019-02" db="EMBL/GenBank/DDBJ databases">
        <title>Siculibacillus lacustris gen. nov., sp. nov., a new rosette-forming bacterium isolated from a freshwater crater lake (Lake St. Ana, Romania).</title>
        <authorList>
            <person name="Felfoldi T."/>
            <person name="Marton Z."/>
            <person name="Szabo A."/>
            <person name="Mentes A."/>
            <person name="Boka K."/>
            <person name="Marialigeti K."/>
            <person name="Mathe I."/>
            <person name="Koncz M."/>
            <person name="Schumann P."/>
            <person name="Toth E."/>
        </authorList>
    </citation>
    <scope>NUCLEOTIDE SEQUENCE [LARGE SCALE GENOMIC DNA]</scope>
    <source>
        <strain evidence="3 4">SA-279</strain>
    </source>
</reference>
<dbReference type="AlphaFoldDB" id="A0A4Q9VR98"/>
<proteinExistence type="predicted"/>
<dbReference type="Proteomes" id="UP000292781">
    <property type="component" value="Unassembled WGS sequence"/>
</dbReference>
<comment type="caution">
    <text evidence="3">The sequence shown here is derived from an EMBL/GenBank/DDBJ whole genome shotgun (WGS) entry which is preliminary data.</text>
</comment>
<feature type="coiled-coil region" evidence="1">
    <location>
        <begin position="46"/>
        <end position="285"/>
    </location>
</feature>
<keyword evidence="1" id="KW-0175">Coiled coil</keyword>
<accession>A0A4Q9VR98</accession>
<dbReference type="GO" id="GO:0016887">
    <property type="term" value="F:ATP hydrolysis activity"/>
    <property type="evidence" value="ECO:0007669"/>
    <property type="project" value="InterPro"/>
</dbReference>
<dbReference type="Pfam" id="PF07728">
    <property type="entry name" value="AAA_5"/>
    <property type="match status" value="1"/>
</dbReference>
<dbReference type="EMBL" id="SJFN01000011">
    <property type="protein sequence ID" value="TBW38399.1"/>
    <property type="molecule type" value="Genomic_DNA"/>
</dbReference>
<dbReference type="Gene3D" id="1.10.287.1490">
    <property type="match status" value="1"/>
</dbReference>
<keyword evidence="4" id="KW-1185">Reference proteome</keyword>
<dbReference type="OrthoDB" id="9781481at2"/>